<reference evidence="1 2" key="1">
    <citation type="submission" date="2018-06" db="EMBL/GenBank/DDBJ databases">
        <title>Genomic Encyclopedia of Type Strains, Phase IV (KMG-IV): sequencing the most valuable type-strain genomes for metagenomic binning, comparative biology and taxonomic classification.</title>
        <authorList>
            <person name="Goeker M."/>
        </authorList>
    </citation>
    <scope>NUCLEOTIDE SEQUENCE [LARGE SCALE GENOMIC DNA]</scope>
    <source>
        <strain evidence="1 2">DSM 15140</strain>
    </source>
</reference>
<dbReference type="AlphaFoldDB" id="A0A366EBS8"/>
<dbReference type="PIRSF" id="PIRSF034303">
    <property type="entry name" value="DUF1694"/>
    <property type="match status" value="1"/>
</dbReference>
<dbReference type="EMBL" id="QNRI01000003">
    <property type="protein sequence ID" value="RBO99826.1"/>
    <property type="molecule type" value="Genomic_DNA"/>
</dbReference>
<protein>
    <submittedName>
        <fullName evidence="1">Uncharacterized protein YueI</fullName>
    </submittedName>
</protein>
<accession>A0A366EBS8</accession>
<dbReference type="Proteomes" id="UP000252254">
    <property type="component" value="Unassembled WGS sequence"/>
</dbReference>
<dbReference type="InterPro" id="IPR012543">
    <property type="entry name" value="DUF1694"/>
</dbReference>
<evidence type="ECO:0000313" key="1">
    <source>
        <dbReference type="EMBL" id="RBO99826.1"/>
    </source>
</evidence>
<dbReference type="STRING" id="200904.GCA_900168775_03408"/>
<comment type="caution">
    <text evidence="1">The sequence shown here is derived from an EMBL/GenBank/DDBJ whole genome shotgun (WGS) entry which is preliminary data.</text>
</comment>
<dbReference type="SUPFAM" id="SSF160515">
    <property type="entry name" value="YueI-like"/>
    <property type="match status" value="1"/>
</dbReference>
<evidence type="ECO:0000313" key="2">
    <source>
        <dbReference type="Proteomes" id="UP000252254"/>
    </source>
</evidence>
<keyword evidence="2" id="KW-1185">Reference proteome</keyword>
<dbReference type="Gene3D" id="3.30.1330.30">
    <property type="match status" value="1"/>
</dbReference>
<dbReference type="RefSeq" id="WP_079707875.1">
    <property type="nucleotide sequence ID" value="NZ_BAABQN010000004.1"/>
</dbReference>
<dbReference type="InterPro" id="IPR029064">
    <property type="entry name" value="Ribosomal_eL30-like_sf"/>
</dbReference>
<gene>
    <name evidence="1" type="ORF">DES48_103153</name>
</gene>
<dbReference type="OrthoDB" id="95278at2"/>
<name>A0A366EBS8_9BACI</name>
<sequence>MKKDVDDYLQEGIYGAKEINPGERKQFLGTIRERVVFVLTKGQVMQAKGKKTLEQKVKEHPDAKILLNGNITFRYFKPYRQIATKHNILYTTVNNRDATSEYGLVMAYDYAVDYSDESIVLNEKEKANRNTSNKTKKKSFWAKLFGSND</sequence>
<dbReference type="Pfam" id="PF07997">
    <property type="entry name" value="DUF1694"/>
    <property type="match status" value="1"/>
</dbReference>
<organism evidence="1 2">
    <name type="scientific">Paraliobacillus ryukyuensis</name>
    <dbReference type="NCBI Taxonomy" id="200904"/>
    <lineage>
        <taxon>Bacteria</taxon>
        <taxon>Bacillati</taxon>
        <taxon>Bacillota</taxon>
        <taxon>Bacilli</taxon>
        <taxon>Bacillales</taxon>
        <taxon>Bacillaceae</taxon>
        <taxon>Paraliobacillus</taxon>
    </lineage>
</organism>
<proteinExistence type="predicted"/>